<dbReference type="PANTHER" id="PTHR43464">
    <property type="entry name" value="METHYLTRANSFERASE"/>
    <property type="match status" value="1"/>
</dbReference>
<feature type="domain" description="Methyltransferase" evidence="2">
    <location>
        <begin position="42"/>
        <end position="124"/>
    </location>
</feature>
<sequence>MRTAAEFNLYYATPDPWHISHARFRDKVLRRCLKPFIRDKSVLELGCGEGHLTHAIFSKARSVVGIDISDVAIARAESLNLPNARFESGDFLQASFEGYDVIAAIECVHYLSLQEQGALLEKVAKEHSGKIFLLSGPIVDYRRHFSHKRLMYEFATLGFTPLKFYNLSVYWHPRSSRIIAHLIKLPLGYTLLDRIPESMIYQRLYALRAPKEPPTRIFDNPTERVRVGSAGTSNSTIQATAMSELGQSRHSDRVPGISGPTRKAGNFRARGQFAFVPSTGRFVFLTTVRRPPRSGHTLGRH</sequence>
<dbReference type="AlphaFoldDB" id="A0A1M5Q5F5"/>
<dbReference type="EMBL" id="LT670817">
    <property type="protein sequence ID" value="SHH09325.1"/>
    <property type="molecule type" value="Genomic_DNA"/>
</dbReference>
<proteinExistence type="predicted"/>
<dbReference type="RefSeq" id="WP_079602615.1">
    <property type="nucleotide sequence ID" value="NZ_LT670817.1"/>
</dbReference>
<evidence type="ECO:0000313" key="3">
    <source>
        <dbReference type="EMBL" id="SHH09325.1"/>
    </source>
</evidence>
<dbReference type="InterPro" id="IPR041698">
    <property type="entry name" value="Methyltransf_25"/>
</dbReference>
<dbReference type="OrthoDB" id="9806525at2"/>
<dbReference type="GO" id="GO:0032259">
    <property type="term" value="P:methylation"/>
    <property type="evidence" value="ECO:0007669"/>
    <property type="project" value="UniProtKB-KW"/>
</dbReference>
<protein>
    <submittedName>
        <fullName evidence="3">Methyltransferase domain-containing protein</fullName>
    </submittedName>
</protein>
<evidence type="ECO:0000259" key="2">
    <source>
        <dbReference type="Pfam" id="PF13649"/>
    </source>
</evidence>
<organism evidence="3 4">
    <name type="scientific">Bradyrhizobium erythrophlei</name>
    <dbReference type="NCBI Taxonomy" id="1437360"/>
    <lineage>
        <taxon>Bacteria</taxon>
        <taxon>Pseudomonadati</taxon>
        <taxon>Pseudomonadota</taxon>
        <taxon>Alphaproteobacteria</taxon>
        <taxon>Hyphomicrobiales</taxon>
        <taxon>Nitrobacteraceae</taxon>
        <taxon>Bradyrhizobium</taxon>
    </lineage>
</organism>
<dbReference type="Pfam" id="PF13649">
    <property type="entry name" value="Methyltransf_25"/>
    <property type="match status" value="1"/>
</dbReference>
<keyword evidence="3" id="KW-0489">Methyltransferase</keyword>
<dbReference type="InterPro" id="IPR029063">
    <property type="entry name" value="SAM-dependent_MTases_sf"/>
</dbReference>
<dbReference type="GO" id="GO:0008168">
    <property type="term" value="F:methyltransferase activity"/>
    <property type="evidence" value="ECO:0007669"/>
    <property type="project" value="UniProtKB-KW"/>
</dbReference>
<accession>A0A1M5Q5F5</accession>
<dbReference type="Proteomes" id="UP000189796">
    <property type="component" value="Chromosome I"/>
</dbReference>
<feature type="region of interest" description="Disordered" evidence="1">
    <location>
        <begin position="244"/>
        <end position="263"/>
    </location>
</feature>
<keyword evidence="3" id="KW-0808">Transferase</keyword>
<reference evidence="3 4" key="1">
    <citation type="submission" date="2016-11" db="EMBL/GenBank/DDBJ databases">
        <authorList>
            <person name="Jaros S."/>
            <person name="Januszkiewicz K."/>
            <person name="Wedrychowicz H."/>
        </authorList>
    </citation>
    <scope>NUCLEOTIDE SEQUENCE [LARGE SCALE GENOMIC DNA]</scope>
    <source>
        <strain evidence="3 4">GAS138</strain>
    </source>
</reference>
<name>A0A1M5Q5F5_9BRAD</name>
<dbReference type="CDD" id="cd02440">
    <property type="entry name" value="AdoMet_MTases"/>
    <property type="match status" value="1"/>
</dbReference>
<dbReference type="SUPFAM" id="SSF53335">
    <property type="entry name" value="S-adenosyl-L-methionine-dependent methyltransferases"/>
    <property type="match status" value="1"/>
</dbReference>
<evidence type="ECO:0000313" key="4">
    <source>
        <dbReference type="Proteomes" id="UP000189796"/>
    </source>
</evidence>
<gene>
    <name evidence="3" type="ORF">SAMN05443248_3653</name>
</gene>
<evidence type="ECO:0000256" key="1">
    <source>
        <dbReference type="SAM" id="MobiDB-lite"/>
    </source>
</evidence>
<dbReference type="Gene3D" id="3.40.50.150">
    <property type="entry name" value="Vaccinia Virus protein VP39"/>
    <property type="match status" value="1"/>
</dbReference>